<dbReference type="Gene3D" id="1.10.1660.10">
    <property type="match status" value="1"/>
</dbReference>
<feature type="domain" description="AraC effector-binding" evidence="1">
    <location>
        <begin position="135"/>
        <end position="281"/>
    </location>
</feature>
<dbReference type="HOGENOM" id="CLU_065103_2_2_0"/>
<dbReference type="SUPFAM" id="SSF55136">
    <property type="entry name" value="Probable bacterial effector-binding domain"/>
    <property type="match status" value="1"/>
</dbReference>
<dbReference type="Gene3D" id="3.20.80.10">
    <property type="entry name" value="Regulatory factor, effector binding domain"/>
    <property type="match status" value="1"/>
</dbReference>
<gene>
    <name evidence="2" type="ORF">DSM3645_12331</name>
</gene>
<dbReference type="SUPFAM" id="SSF46955">
    <property type="entry name" value="Putative DNA-binding domain"/>
    <property type="match status" value="1"/>
</dbReference>
<dbReference type="InterPro" id="IPR010499">
    <property type="entry name" value="AraC_E-bd"/>
</dbReference>
<dbReference type="STRING" id="314230.DSM3645_12331"/>
<dbReference type="eggNOG" id="COG4978">
    <property type="taxonomic scope" value="Bacteria"/>
</dbReference>
<dbReference type="EMBL" id="AANZ01000007">
    <property type="protein sequence ID" value="EAQ80805.1"/>
    <property type="molecule type" value="Genomic_DNA"/>
</dbReference>
<proteinExistence type="predicted"/>
<evidence type="ECO:0000313" key="3">
    <source>
        <dbReference type="Proteomes" id="UP000004358"/>
    </source>
</evidence>
<dbReference type="InterPro" id="IPR011256">
    <property type="entry name" value="Reg_factor_effector_dom_sf"/>
</dbReference>
<dbReference type="Pfam" id="PF06445">
    <property type="entry name" value="GyrI-like"/>
    <property type="match status" value="1"/>
</dbReference>
<dbReference type="OrthoDB" id="9773308at2"/>
<dbReference type="SMART" id="SM00871">
    <property type="entry name" value="AraC_E_bind"/>
    <property type="match status" value="1"/>
</dbReference>
<comment type="caution">
    <text evidence="2">The sequence shown here is derived from an EMBL/GenBank/DDBJ whole genome shotgun (WGS) entry which is preliminary data.</text>
</comment>
<name>A3ZRN6_9BACT</name>
<sequence>MSLERFVGRHGLPYNLRGPIVMFTTTEFSRVSGLSVEMLRLLGTQEVLIPANQDDDEELAAYDETQLPVARAIYHLGKIQVPLERMKSLLAQNSGKIDIATLLTQQERKPLPAKKIKTIVAQEAAIEAMVSQNDSDIHESKVDRLLIAGIRMQGKYVDCGKAYGKIGWQYGRLLSGPAMMLHYDKEYKETDADFEACFPIRKGESKKGIEVHELQGGRLVSLLHSGPYETLAGSYARLLRYVRARHPGYLLPTRETYVKGPGWLFKGDPEKYLTELQILVA</sequence>
<dbReference type="AlphaFoldDB" id="A3ZRN6"/>
<protein>
    <submittedName>
        <fullName evidence="2">Probable transcription regulator, MerR family protein</fullName>
    </submittedName>
</protein>
<evidence type="ECO:0000313" key="2">
    <source>
        <dbReference type="EMBL" id="EAQ80805.1"/>
    </source>
</evidence>
<organism evidence="2 3">
    <name type="scientific">Blastopirellula marina DSM 3645</name>
    <dbReference type="NCBI Taxonomy" id="314230"/>
    <lineage>
        <taxon>Bacteria</taxon>
        <taxon>Pseudomonadati</taxon>
        <taxon>Planctomycetota</taxon>
        <taxon>Planctomycetia</taxon>
        <taxon>Pirellulales</taxon>
        <taxon>Pirellulaceae</taxon>
        <taxon>Blastopirellula</taxon>
    </lineage>
</organism>
<dbReference type="InterPro" id="IPR009061">
    <property type="entry name" value="DNA-bd_dom_put_sf"/>
</dbReference>
<reference evidence="2 3" key="1">
    <citation type="submission" date="2006-02" db="EMBL/GenBank/DDBJ databases">
        <authorList>
            <person name="Amann R."/>
            <person name="Ferriera S."/>
            <person name="Johnson J."/>
            <person name="Kravitz S."/>
            <person name="Halpern A."/>
            <person name="Remington K."/>
            <person name="Beeson K."/>
            <person name="Tran B."/>
            <person name="Rogers Y.-H."/>
            <person name="Friedman R."/>
            <person name="Venter J.C."/>
        </authorList>
    </citation>
    <scope>NUCLEOTIDE SEQUENCE [LARGE SCALE GENOMIC DNA]</scope>
    <source>
        <strain evidence="2 3">DSM 3645</strain>
    </source>
</reference>
<dbReference type="Proteomes" id="UP000004358">
    <property type="component" value="Unassembled WGS sequence"/>
</dbReference>
<accession>A3ZRN6</accession>
<dbReference type="InterPro" id="IPR029442">
    <property type="entry name" value="GyrI-like"/>
</dbReference>
<evidence type="ECO:0000259" key="1">
    <source>
        <dbReference type="SMART" id="SM00871"/>
    </source>
</evidence>